<comment type="subcellular location">
    <subcellularLocation>
        <location evidence="1">Membrane</location>
    </subcellularLocation>
</comment>
<dbReference type="InterPro" id="IPR044839">
    <property type="entry name" value="NDR1-like"/>
</dbReference>
<evidence type="ECO:0008006" key="7">
    <source>
        <dbReference type="Google" id="ProtNLM"/>
    </source>
</evidence>
<feature type="compositionally biased region" description="Low complexity" evidence="3">
    <location>
        <begin position="68"/>
        <end position="77"/>
    </location>
</feature>
<sequence length="302" mass="33394">MMHATSDSDTTSRSPSPPRSPKRSMYFVQSPSRDSNDDYKSSSIQATPSCSSPTDSPSHPSSSRHSRASSSTRFSGSLKGNRRKNGKGWRECKVIIEESDYDDLYYEKGLLGRCRTFLALVGFALLFTIFCLGIWGASKPYKPEIKVMSFAVHNFYLGEGLDATGVPTKMLTANCSMKMSVYNPATFFGIHVSSTSVNLMYAQITAASGQFKKYYQPRKSKRTLLVNLKGDKVPLYGAGASLAIADRNGGVPMKLVFEVQTRGNLVGRLVRSKHGKHIACSVVIDSSNIRSMKFTENWCTYY</sequence>
<evidence type="ECO:0000313" key="6">
    <source>
        <dbReference type="Proteomes" id="UP001227230"/>
    </source>
</evidence>
<keyword evidence="2 4" id="KW-0472">Membrane</keyword>
<dbReference type="Proteomes" id="UP001227230">
    <property type="component" value="Chromosome 11"/>
</dbReference>
<feature type="transmembrane region" description="Helical" evidence="4">
    <location>
        <begin position="117"/>
        <end position="137"/>
    </location>
</feature>
<evidence type="ECO:0000256" key="4">
    <source>
        <dbReference type="SAM" id="Phobius"/>
    </source>
</evidence>
<proteinExistence type="predicted"/>
<evidence type="ECO:0000313" key="5">
    <source>
        <dbReference type="EMBL" id="WJZ97959.1"/>
    </source>
</evidence>
<dbReference type="PANTHER" id="PTHR31234">
    <property type="entry name" value="LATE EMBRYOGENESIS ABUNDANT (LEA) HYDROXYPROLINE-RICH GLYCOPROTEIN FAMILY"/>
    <property type="match status" value="1"/>
</dbReference>
<dbReference type="EMBL" id="CP126658">
    <property type="protein sequence ID" value="WJZ97959.1"/>
    <property type="molecule type" value="Genomic_DNA"/>
</dbReference>
<keyword evidence="4" id="KW-1133">Transmembrane helix</keyword>
<evidence type="ECO:0000256" key="1">
    <source>
        <dbReference type="ARBA" id="ARBA00004370"/>
    </source>
</evidence>
<gene>
    <name evidence="5" type="ORF">VitviT2T_016522</name>
</gene>
<feature type="compositionally biased region" description="Low complexity" evidence="3">
    <location>
        <begin position="1"/>
        <end position="14"/>
    </location>
</feature>
<dbReference type="PANTHER" id="PTHR31234:SF2">
    <property type="entry name" value="OS05G0199100 PROTEIN"/>
    <property type="match status" value="1"/>
</dbReference>
<evidence type="ECO:0000256" key="2">
    <source>
        <dbReference type="ARBA" id="ARBA00023136"/>
    </source>
</evidence>
<keyword evidence="4" id="KW-0812">Transmembrane</keyword>
<organism evidence="5 6">
    <name type="scientific">Vitis vinifera</name>
    <name type="common">Grape</name>
    <dbReference type="NCBI Taxonomy" id="29760"/>
    <lineage>
        <taxon>Eukaryota</taxon>
        <taxon>Viridiplantae</taxon>
        <taxon>Streptophyta</taxon>
        <taxon>Embryophyta</taxon>
        <taxon>Tracheophyta</taxon>
        <taxon>Spermatophyta</taxon>
        <taxon>Magnoliopsida</taxon>
        <taxon>eudicotyledons</taxon>
        <taxon>Gunneridae</taxon>
        <taxon>Pentapetalae</taxon>
        <taxon>rosids</taxon>
        <taxon>Vitales</taxon>
        <taxon>Vitaceae</taxon>
        <taxon>Viteae</taxon>
        <taxon>Vitis</taxon>
    </lineage>
</organism>
<feature type="compositionally biased region" description="Low complexity" evidence="3">
    <location>
        <begin position="47"/>
        <end position="61"/>
    </location>
</feature>
<keyword evidence="6" id="KW-1185">Reference proteome</keyword>
<name>A0ABY9CU10_VITVI</name>
<evidence type="ECO:0000256" key="3">
    <source>
        <dbReference type="SAM" id="MobiDB-lite"/>
    </source>
</evidence>
<protein>
    <recommendedName>
        <fullName evidence="7">Late embryogenesis abundant protein LEA-2 subgroup domain-containing protein</fullName>
    </recommendedName>
</protein>
<accession>A0ABY9CU10</accession>
<feature type="region of interest" description="Disordered" evidence="3">
    <location>
        <begin position="1"/>
        <end position="85"/>
    </location>
</feature>
<reference evidence="5 6" key="1">
    <citation type="journal article" date="2023" name="Hortic Res">
        <title>The complete reference genome for grapevine (Vitis vinifera L.) genetics and breeding.</title>
        <authorList>
            <person name="Shi X."/>
            <person name="Cao S."/>
            <person name="Wang X."/>
            <person name="Huang S."/>
            <person name="Wang Y."/>
            <person name="Liu Z."/>
            <person name="Liu W."/>
            <person name="Leng X."/>
            <person name="Peng Y."/>
            <person name="Wang N."/>
            <person name="Wang Y."/>
            <person name="Ma Z."/>
            <person name="Xu X."/>
            <person name="Zhang F."/>
            <person name="Xue H."/>
            <person name="Zhong H."/>
            <person name="Wang Y."/>
            <person name="Zhang K."/>
            <person name="Velt A."/>
            <person name="Avia K."/>
            <person name="Holtgrawe D."/>
            <person name="Grimplet J."/>
            <person name="Matus J.T."/>
            <person name="Ware D."/>
            <person name="Wu X."/>
            <person name="Wang H."/>
            <person name="Liu C."/>
            <person name="Fang Y."/>
            <person name="Rustenholz C."/>
            <person name="Cheng Z."/>
            <person name="Xiao H."/>
            <person name="Zhou Y."/>
        </authorList>
    </citation>
    <scope>NUCLEOTIDE SEQUENCE [LARGE SCALE GENOMIC DNA]</scope>
    <source>
        <strain evidence="6">cv. Pinot noir / PN40024</strain>
        <tissue evidence="5">Leaf</tissue>
    </source>
</reference>